<accession>A0A364MSS3</accession>
<comment type="caution">
    <text evidence="3">The sequence shown here is derived from an EMBL/GenBank/DDBJ whole genome shotgun (WGS) entry which is preliminary data.</text>
</comment>
<evidence type="ECO:0000256" key="2">
    <source>
        <dbReference type="SAM" id="Phobius"/>
    </source>
</evidence>
<reference evidence="4" key="1">
    <citation type="submission" date="2018-05" db="EMBL/GenBank/DDBJ databases">
        <title>Draft genome sequence of Stemphylium lycopersici strain CIDEFI 213.</title>
        <authorList>
            <person name="Medina R."/>
            <person name="Franco M.E.E."/>
            <person name="Lucentini C.G."/>
            <person name="Saparrat M.C.N."/>
            <person name="Balatti P.A."/>
        </authorList>
    </citation>
    <scope>NUCLEOTIDE SEQUENCE [LARGE SCALE GENOMIC DNA]</scope>
    <source>
        <strain evidence="4">CIDEFI 213</strain>
    </source>
</reference>
<keyword evidence="2" id="KW-1133">Transmembrane helix</keyword>
<dbReference type="Proteomes" id="UP000249619">
    <property type="component" value="Unassembled WGS sequence"/>
</dbReference>
<protein>
    <submittedName>
        <fullName evidence="3">Uncharacterized protein</fullName>
    </submittedName>
</protein>
<evidence type="ECO:0000313" key="4">
    <source>
        <dbReference type="Proteomes" id="UP000249619"/>
    </source>
</evidence>
<keyword evidence="2" id="KW-0812">Transmembrane</keyword>
<keyword evidence="2" id="KW-0472">Membrane</keyword>
<feature type="transmembrane region" description="Helical" evidence="2">
    <location>
        <begin position="197"/>
        <end position="220"/>
    </location>
</feature>
<name>A0A364MSS3_STELY</name>
<sequence length="263" mass="29714">MHTNRSIWPREEPMNAEDRKVGPIPLPWFIPLCIFAPFLLTLIGFFVYQQTVKRYLNRKKLRAQDEEKQVEIGRTTKPDLCHSTFFALILKYSNRPETFVQITVMPPFYPYTTSAGLYLPQTMNSVIRTYTSTSTAMPTHPPLSLLTQFPTPPPIPFPSLMNRVDSSSTSNPTSAYASPTPTLLITAEAGTSISAPIIIGIIAALLFLFGGLGWFAYYALVTLPRRWKVLVEKKKVAKERAEREARKAEEEDAKRVEDGVFVV</sequence>
<proteinExistence type="predicted"/>
<feature type="region of interest" description="Disordered" evidence="1">
    <location>
        <begin position="240"/>
        <end position="263"/>
    </location>
</feature>
<organism evidence="3 4">
    <name type="scientific">Stemphylium lycopersici</name>
    <name type="common">Tomato gray leaf spot disease fungus</name>
    <name type="synonym">Thyrospora lycopersici</name>
    <dbReference type="NCBI Taxonomy" id="183478"/>
    <lineage>
        <taxon>Eukaryota</taxon>
        <taxon>Fungi</taxon>
        <taxon>Dikarya</taxon>
        <taxon>Ascomycota</taxon>
        <taxon>Pezizomycotina</taxon>
        <taxon>Dothideomycetes</taxon>
        <taxon>Pleosporomycetidae</taxon>
        <taxon>Pleosporales</taxon>
        <taxon>Pleosporineae</taxon>
        <taxon>Pleosporaceae</taxon>
        <taxon>Stemphylium</taxon>
    </lineage>
</organism>
<keyword evidence="4" id="KW-1185">Reference proteome</keyword>
<dbReference type="EMBL" id="QGDH01000218">
    <property type="protein sequence ID" value="RAR02378.1"/>
    <property type="molecule type" value="Genomic_DNA"/>
</dbReference>
<evidence type="ECO:0000256" key="1">
    <source>
        <dbReference type="SAM" id="MobiDB-lite"/>
    </source>
</evidence>
<evidence type="ECO:0000313" key="3">
    <source>
        <dbReference type="EMBL" id="RAR02378.1"/>
    </source>
</evidence>
<dbReference type="AlphaFoldDB" id="A0A364MSS3"/>
<gene>
    <name evidence="3" type="ORF">DDE83_008600</name>
</gene>
<feature type="transmembrane region" description="Helical" evidence="2">
    <location>
        <begin position="28"/>
        <end position="48"/>
    </location>
</feature>